<keyword evidence="1" id="KW-1133">Transmembrane helix</keyword>
<evidence type="ECO:0000313" key="4">
    <source>
        <dbReference type="Proteomes" id="UP000724149"/>
    </source>
</evidence>
<dbReference type="Proteomes" id="UP000724149">
    <property type="component" value="Unassembled WGS sequence"/>
</dbReference>
<evidence type="ECO:0000259" key="2">
    <source>
        <dbReference type="Pfam" id="PF07705"/>
    </source>
</evidence>
<dbReference type="Pfam" id="PF07705">
    <property type="entry name" value="CARDB"/>
    <property type="match status" value="1"/>
</dbReference>
<protein>
    <recommendedName>
        <fullName evidence="2">CARDB domain-containing protein</fullName>
    </recommendedName>
</protein>
<proteinExistence type="predicted"/>
<dbReference type="Gene3D" id="2.60.40.10">
    <property type="entry name" value="Immunoglobulins"/>
    <property type="match status" value="1"/>
</dbReference>
<dbReference type="InterPro" id="IPR011635">
    <property type="entry name" value="CARDB"/>
</dbReference>
<keyword evidence="1" id="KW-0812">Transmembrane</keyword>
<organism evidence="3 4">
    <name type="scientific">Hydrogenoanaerobacterium saccharovorans</name>
    <dbReference type="NCBI Taxonomy" id="474960"/>
    <lineage>
        <taxon>Bacteria</taxon>
        <taxon>Bacillati</taxon>
        <taxon>Bacillota</taxon>
        <taxon>Clostridia</taxon>
        <taxon>Eubacteriales</taxon>
        <taxon>Oscillospiraceae</taxon>
        <taxon>Hydrogenoanaerobacterium</taxon>
    </lineage>
</organism>
<dbReference type="EMBL" id="JACSNR010000005">
    <property type="protein sequence ID" value="MBM6923341.1"/>
    <property type="molecule type" value="Genomic_DNA"/>
</dbReference>
<comment type="caution">
    <text evidence="3">The sequence shown here is derived from an EMBL/GenBank/DDBJ whole genome shotgun (WGS) entry which is preliminary data.</text>
</comment>
<dbReference type="PANTHER" id="PTHR35902">
    <property type="entry name" value="S-LAYER DOMAIN-LIKE PROTEIN-RELATED"/>
    <property type="match status" value="1"/>
</dbReference>
<evidence type="ECO:0000256" key="1">
    <source>
        <dbReference type="SAM" id="Phobius"/>
    </source>
</evidence>
<evidence type="ECO:0000313" key="3">
    <source>
        <dbReference type="EMBL" id="MBM6923341.1"/>
    </source>
</evidence>
<feature type="transmembrane region" description="Helical" evidence="1">
    <location>
        <begin position="521"/>
        <end position="539"/>
    </location>
</feature>
<keyword evidence="4" id="KW-1185">Reference proteome</keyword>
<accession>A0ABS2GMZ8</accession>
<gene>
    <name evidence="3" type="ORF">H9X81_06520</name>
</gene>
<reference evidence="3 4" key="1">
    <citation type="journal article" date="2021" name="Sci. Rep.">
        <title>The distribution of antibiotic resistance genes in chicken gut microbiota commensals.</title>
        <authorList>
            <person name="Juricova H."/>
            <person name="Matiasovicova J."/>
            <person name="Kubasova T."/>
            <person name="Cejkova D."/>
            <person name="Rychlik I."/>
        </authorList>
    </citation>
    <scope>NUCLEOTIDE SEQUENCE [LARGE SCALE GENOMIC DNA]</scope>
    <source>
        <strain evidence="3 4">An564</strain>
    </source>
</reference>
<dbReference type="PANTHER" id="PTHR35902:SF3">
    <property type="entry name" value="NPCBM-ASSOCIATED, NEW3 DOMAIN OF ALPHA-GALACTOSIDASE"/>
    <property type="match status" value="1"/>
</dbReference>
<dbReference type="RefSeq" id="WP_204720713.1">
    <property type="nucleotide sequence ID" value="NZ_JACSNR010000005.1"/>
</dbReference>
<keyword evidence="1" id="KW-0472">Membrane</keyword>
<sequence length="554" mass="60255">MIKKTYVRVITLLLVALMILGVMAPAFTSYAASSLSVINNSPSVVNVTGTPQADKLSTGTHYFRIVGSDMKLYVSSSSSSQGEDTNVDCKDKNSVTYAGLNFATTDGSNWKEDASFSITVMSTTTDGDAQIIASNITGSSRITKGRSVSLNLTILDTSLRFGSQKEAEDAVKSSAYVSFKQGDFKRGTASGDNLTNITVGAGKNLQYDISMTDLVYTGSGDTVEFVVGYTYDGQDYKYNMSMKIPGCIPYVDKDDPEEDDEDVNLDPLIPHIIVSQYDYGTTQVSAGQVIDLNLSFENTSTQYDLDNIVMKITTPDGFSITSSSNTYHFDHLDVGESISKTISMQANPNAEAQSYAINIEFSFQYIANDTRKSGESSESISIPVTQPDRFSVDEIQVPTSLYVGDEYNLSINFVNKGKTQVYNVTAELRGNMQNSGERSFIGNVASGAEESADFYVTPTEAGKMEGEVVISYEDASMNVREVTRPFTIMVEEMPYVDPGIDFPVVDPQPTEEPSLFTVQNVVLFVVAAGVAGATGYMTVLKIKAKRSEFDDEDL</sequence>
<feature type="domain" description="CARDB" evidence="2">
    <location>
        <begin position="390"/>
        <end position="473"/>
    </location>
</feature>
<name>A0ABS2GMZ8_9FIRM</name>
<dbReference type="InterPro" id="IPR013783">
    <property type="entry name" value="Ig-like_fold"/>
</dbReference>